<dbReference type="SUPFAM" id="SSF88659">
    <property type="entry name" value="Sigma3 and sigma4 domains of RNA polymerase sigma factors"/>
    <property type="match status" value="1"/>
</dbReference>
<dbReference type="Pfam" id="PF08281">
    <property type="entry name" value="Sigma70_r4_2"/>
    <property type="match status" value="1"/>
</dbReference>
<gene>
    <name evidence="9" type="ORF">HNQ59_003484</name>
</gene>
<comment type="similarity">
    <text evidence="1 6">Belongs to the sigma-70 factor family. ECF subfamily.</text>
</comment>
<dbReference type="InterPro" id="IPR013324">
    <property type="entry name" value="RNA_pol_sigma_r3/r4-like"/>
</dbReference>
<feature type="domain" description="RNA polymerase sigma-70 region 2" evidence="7">
    <location>
        <begin position="25"/>
        <end position="89"/>
    </location>
</feature>
<dbReference type="InterPro" id="IPR039425">
    <property type="entry name" value="RNA_pol_sigma-70-like"/>
</dbReference>
<dbReference type="InterPro" id="IPR036388">
    <property type="entry name" value="WH-like_DNA-bd_sf"/>
</dbReference>
<evidence type="ECO:0000256" key="3">
    <source>
        <dbReference type="ARBA" id="ARBA00023082"/>
    </source>
</evidence>
<feature type="domain" description="RNA polymerase sigma factor 70 region 4 type 2" evidence="8">
    <location>
        <begin position="134"/>
        <end position="182"/>
    </location>
</feature>
<dbReference type="PANTHER" id="PTHR43133">
    <property type="entry name" value="RNA POLYMERASE ECF-TYPE SIGMA FACTO"/>
    <property type="match status" value="1"/>
</dbReference>
<dbReference type="NCBIfam" id="TIGR02937">
    <property type="entry name" value="sigma70-ECF"/>
    <property type="match status" value="1"/>
</dbReference>
<keyword evidence="4 6" id="KW-0238">DNA-binding</keyword>
<keyword evidence="3 6" id="KW-0731">Sigma factor</keyword>
<dbReference type="CDD" id="cd06171">
    <property type="entry name" value="Sigma70_r4"/>
    <property type="match status" value="1"/>
</dbReference>
<evidence type="ECO:0000313" key="9">
    <source>
        <dbReference type="EMBL" id="MBB5020170.1"/>
    </source>
</evidence>
<evidence type="ECO:0000313" key="10">
    <source>
        <dbReference type="Proteomes" id="UP000575898"/>
    </source>
</evidence>
<dbReference type="EMBL" id="JACHHY010000026">
    <property type="protein sequence ID" value="MBB5020170.1"/>
    <property type="molecule type" value="Genomic_DNA"/>
</dbReference>
<keyword evidence="10" id="KW-1185">Reference proteome</keyword>
<dbReference type="SUPFAM" id="SSF88946">
    <property type="entry name" value="Sigma2 domain of RNA polymerase sigma factors"/>
    <property type="match status" value="1"/>
</dbReference>
<dbReference type="InterPro" id="IPR014286">
    <property type="entry name" value="RNA_pol_sigma70_RpoE"/>
</dbReference>
<dbReference type="InterPro" id="IPR014284">
    <property type="entry name" value="RNA_pol_sigma-70_dom"/>
</dbReference>
<dbReference type="Gene3D" id="1.10.10.10">
    <property type="entry name" value="Winged helix-like DNA-binding domain superfamily/Winged helix DNA-binding domain"/>
    <property type="match status" value="1"/>
</dbReference>
<reference evidence="9 10" key="1">
    <citation type="submission" date="2020-08" db="EMBL/GenBank/DDBJ databases">
        <title>Genomic Encyclopedia of Type Strains, Phase IV (KMG-IV): sequencing the most valuable type-strain genomes for metagenomic binning, comparative biology and taxonomic classification.</title>
        <authorList>
            <person name="Goeker M."/>
        </authorList>
    </citation>
    <scope>NUCLEOTIDE SEQUENCE [LARGE SCALE GENOMIC DNA]</scope>
    <source>
        <strain evidence="9 10">DSM 27165</strain>
    </source>
</reference>
<dbReference type="PANTHER" id="PTHR43133:SF53">
    <property type="entry name" value="ECF RNA POLYMERASE SIGMA-E FACTOR"/>
    <property type="match status" value="1"/>
</dbReference>
<dbReference type="GO" id="GO:0016987">
    <property type="term" value="F:sigma factor activity"/>
    <property type="evidence" value="ECO:0007669"/>
    <property type="project" value="UniProtKB-KW"/>
</dbReference>
<comment type="caution">
    <text evidence="9">The sequence shown here is derived from an EMBL/GenBank/DDBJ whole genome shotgun (WGS) entry which is preliminary data.</text>
</comment>
<evidence type="ECO:0000256" key="4">
    <source>
        <dbReference type="ARBA" id="ARBA00023125"/>
    </source>
</evidence>
<dbReference type="InterPro" id="IPR007627">
    <property type="entry name" value="RNA_pol_sigma70_r2"/>
</dbReference>
<dbReference type="Pfam" id="PF04542">
    <property type="entry name" value="Sigma70_r2"/>
    <property type="match status" value="1"/>
</dbReference>
<dbReference type="InterPro" id="IPR000838">
    <property type="entry name" value="RNA_pol_sigma70_ECF_CS"/>
</dbReference>
<keyword evidence="2 6" id="KW-0805">Transcription regulation</keyword>
<sequence>MGDREVDQQLVERAQHGDKRAFELLVNKYQRKLARLLSRFIRDPSEVEDVTQEAFIKAYRALPTFRGESAFYTWLYRIGINTAKNYLVSMGRRAPVNADVLDDEEEGPTLSDRMPDMNTPETELMNRQIVDTVNQAVEALPDELRTAITLREMEGLSYEDIASIMNCPIGTVRSRIFRAREAIAAQLRPLLDTGKNKRW</sequence>
<evidence type="ECO:0000256" key="1">
    <source>
        <dbReference type="ARBA" id="ARBA00010641"/>
    </source>
</evidence>
<protein>
    <recommendedName>
        <fullName evidence="6">RNA polymerase sigma factor</fullName>
    </recommendedName>
</protein>
<keyword evidence="5 6" id="KW-0804">Transcription</keyword>
<dbReference type="GO" id="GO:0006352">
    <property type="term" value="P:DNA-templated transcription initiation"/>
    <property type="evidence" value="ECO:0007669"/>
    <property type="project" value="InterPro"/>
</dbReference>
<dbReference type="Gene3D" id="1.10.1740.10">
    <property type="match status" value="1"/>
</dbReference>
<evidence type="ECO:0000256" key="2">
    <source>
        <dbReference type="ARBA" id="ARBA00023015"/>
    </source>
</evidence>
<dbReference type="GO" id="GO:0003677">
    <property type="term" value="F:DNA binding"/>
    <property type="evidence" value="ECO:0007669"/>
    <property type="project" value="UniProtKB-KW"/>
</dbReference>
<organism evidence="9 10">
    <name type="scientific">Chitinivorax tropicus</name>
    <dbReference type="NCBI Taxonomy" id="714531"/>
    <lineage>
        <taxon>Bacteria</taxon>
        <taxon>Pseudomonadati</taxon>
        <taxon>Pseudomonadota</taxon>
        <taxon>Betaproteobacteria</taxon>
        <taxon>Chitinivorax</taxon>
    </lineage>
</organism>
<dbReference type="RefSeq" id="WP_184041577.1">
    <property type="nucleotide sequence ID" value="NZ_JACHHY010000026.1"/>
</dbReference>
<dbReference type="InterPro" id="IPR013325">
    <property type="entry name" value="RNA_pol_sigma_r2"/>
</dbReference>
<evidence type="ECO:0000259" key="7">
    <source>
        <dbReference type="Pfam" id="PF04542"/>
    </source>
</evidence>
<dbReference type="PROSITE" id="PS01063">
    <property type="entry name" value="SIGMA70_ECF"/>
    <property type="match status" value="1"/>
</dbReference>
<evidence type="ECO:0000259" key="8">
    <source>
        <dbReference type="Pfam" id="PF08281"/>
    </source>
</evidence>
<name>A0A840MP03_9PROT</name>
<dbReference type="Proteomes" id="UP000575898">
    <property type="component" value="Unassembled WGS sequence"/>
</dbReference>
<evidence type="ECO:0000256" key="5">
    <source>
        <dbReference type="ARBA" id="ARBA00023163"/>
    </source>
</evidence>
<dbReference type="FunFam" id="1.10.1740.10:FF:000001">
    <property type="entry name" value="RNA polymerase sigma factor"/>
    <property type="match status" value="1"/>
</dbReference>
<dbReference type="AlphaFoldDB" id="A0A840MP03"/>
<dbReference type="NCBIfam" id="TIGR02939">
    <property type="entry name" value="RpoE_Sigma70"/>
    <property type="match status" value="1"/>
</dbReference>
<proteinExistence type="inferred from homology"/>
<dbReference type="InterPro" id="IPR013249">
    <property type="entry name" value="RNA_pol_sigma70_r4_t2"/>
</dbReference>
<accession>A0A840MP03</accession>
<evidence type="ECO:0000256" key="6">
    <source>
        <dbReference type="RuleBase" id="RU000716"/>
    </source>
</evidence>